<comment type="subcellular location">
    <subcellularLocation>
        <location evidence="1">Nucleus</location>
    </subcellularLocation>
</comment>
<dbReference type="SMART" id="SM00355">
    <property type="entry name" value="ZnF_C2H2"/>
    <property type="match status" value="9"/>
</dbReference>
<dbReference type="PANTHER" id="PTHR24406">
    <property type="entry name" value="TRANSCRIPTIONAL REPRESSOR CTCFL-RELATED"/>
    <property type="match status" value="1"/>
</dbReference>
<evidence type="ECO:0000259" key="9">
    <source>
        <dbReference type="PROSITE" id="PS50157"/>
    </source>
</evidence>
<feature type="domain" description="C2H2-type" evidence="9">
    <location>
        <begin position="413"/>
        <end position="435"/>
    </location>
</feature>
<keyword evidence="6" id="KW-0539">Nucleus</keyword>
<dbReference type="GO" id="GO:0005634">
    <property type="term" value="C:nucleus"/>
    <property type="evidence" value="ECO:0007669"/>
    <property type="project" value="UniProtKB-SubCell"/>
</dbReference>
<dbReference type="PROSITE" id="PS00028">
    <property type="entry name" value="ZINC_FINGER_C2H2_1"/>
    <property type="match status" value="8"/>
</dbReference>
<name>A0ABD3X1T5_SINWO</name>
<evidence type="ECO:0000256" key="2">
    <source>
        <dbReference type="ARBA" id="ARBA00022723"/>
    </source>
</evidence>
<dbReference type="InterPro" id="IPR050888">
    <property type="entry name" value="ZnF_C2H2-type_TF"/>
</dbReference>
<keyword evidence="4 7" id="KW-0863">Zinc-finger</keyword>
<feature type="compositionally biased region" description="Low complexity" evidence="8">
    <location>
        <begin position="296"/>
        <end position="306"/>
    </location>
</feature>
<keyword evidence="5" id="KW-0862">Zinc</keyword>
<evidence type="ECO:0000256" key="3">
    <source>
        <dbReference type="ARBA" id="ARBA00022737"/>
    </source>
</evidence>
<evidence type="ECO:0000313" key="11">
    <source>
        <dbReference type="Proteomes" id="UP001634394"/>
    </source>
</evidence>
<keyword evidence="2" id="KW-0479">Metal-binding</keyword>
<evidence type="ECO:0000256" key="6">
    <source>
        <dbReference type="ARBA" id="ARBA00023242"/>
    </source>
</evidence>
<keyword evidence="11" id="KW-1185">Reference proteome</keyword>
<dbReference type="Pfam" id="PF00096">
    <property type="entry name" value="zf-C2H2"/>
    <property type="match status" value="5"/>
</dbReference>
<dbReference type="Proteomes" id="UP001634394">
    <property type="component" value="Unassembled WGS sequence"/>
</dbReference>
<feature type="region of interest" description="Disordered" evidence="8">
    <location>
        <begin position="634"/>
        <end position="718"/>
    </location>
</feature>
<evidence type="ECO:0000256" key="4">
    <source>
        <dbReference type="ARBA" id="ARBA00022771"/>
    </source>
</evidence>
<reference evidence="10 11" key="1">
    <citation type="submission" date="2024-11" db="EMBL/GenBank/DDBJ databases">
        <title>Chromosome-level genome assembly of the freshwater bivalve Anodonta woodiana.</title>
        <authorList>
            <person name="Chen X."/>
        </authorList>
    </citation>
    <scope>NUCLEOTIDE SEQUENCE [LARGE SCALE GENOMIC DNA]</scope>
    <source>
        <strain evidence="10">MN2024</strain>
        <tissue evidence="10">Gills</tissue>
    </source>
</reference>
<dbReference type="Pfam" id="PF13912">
    <property type="entry name" value="zf-C2H2_6"/>
    <property type="match status" value="1"/>
</dbReference>
<feature type="domain" description="C2H2-type" evidence="9">
    <location>
        <begin position="444"/>
        <end position="472"/>
    </location>
</feature>
<feature type="compositionally biased region" description="Low complexity" evidence="8">
    <location>
        <begin position="659"/>
        <end position="670"/>
    </location>
</feature>
<organism evidence="10 11">
    <name type="scientific">Sinanodonta woodiana</name>
    <name type="common">Chinese pond mussel</name>
    <name type="synonym">Anodonta woodiana</name>
    <dbReference type="NCBI Taxonomy" id="1069815"/>
    <lineage>
        <taxon>Eukaryota</taxon>
        <taxon>Metazoa</taxon>
        <taxon>Spiralia</taxon>
        <taxon>Lophotrochozoa</taxon>
        <taxon>Mollusca</taxon>
        <taxon>Bivalvia</taxon>
        <taxon>Autobranchia</taxon>
        <taxon>Heteroconchia</taxon>
        <taxon>Palaeoheterodonta</taxon>
        <taxon>Unionida</taxon>
        <taxon>Unionoidea</taxon>
        <taxon>Unionidae</taxon>
        <taxon>Unioninae</taxon>
        <taxon>Sinanodonta</taxon>
    </lineage>
</organism>
<accession>A0ABD3X1T5</accession>
<feature type="compositionally biased region" description="Basic residues" evidence="8">
    <location>
        <begin position="307"/>
        <end position="322"/>
    </location>
</feature>
<dbReference type="FunFam" id="3.30.160.60:FF:000110">
    <property type="entry name" value="Zinc finger protein-like"/>
    <property type="match status" value="1"/>
</dbReference>
<feature type="region of interest" description="Disordered" evidence="8">
    <location>
        <begin position="212"/>
        <end position="354"/>
    </location>
</feature>
<feature type="domain" description="C2H2-type" evidence="9">
    <location>
        <begin position="502"/>
        <end position="529"/>
    </location>
</feature>
<feature type="domain" description="C2H2-type" evidence="9">
    <location>
        <begin position="586"/>
        <end position="614"/>
    </location>
</feature>
<sequence length="947" mass="107732">MTTVFSRVVADVSNSFMEEFPDTFDFLGVLQRICEDAGVNVTASEKNYTLHGLWSPMERAHKLLVSTLAIYGASGVIRKEGEITGTPGSRPFTALVEAAEVLSRNAELSDPLPKELLEKHVSMGSANIPTIPNYDRPVNLNQNQLSQSPENPDIMPHLVCKIKNLDNEHIQNKQLDGRFLQKSHIDETNEMKSGLRLRTRIKKDLDEDYIPTDEEEYCNKDLQENVEDDTDEEWTMQKEQRKLSKRLRNQPFDRQTNENYHSDEEEQEEQEIERTDSEESVSGPRTRSRDGKGKSNKSTNKSAALSKKFRKKYMTQRLRNHKPGTDQQDNFLTNVKNESLKRSRGRPKKGPNEVQSEFPCNMCDFIAKTRNALGDHKHRIHFAKPTKCDICDKVFPNLRYMKRHRASHVGPQHVCDICGKMYKVLKALRDHRKRHDTGYKRPEFSCQVCSKTFCTRYIMECHIKSEHMGIRKSFLCSVCGKSFTTKHTLQQHANVHVGARPYPCNICGKSFSYESALRDHKYIHAGVKKFVCKFCTKAFRQRSALKMHEKIHSDHKDFVCGECGRGFTQKQALQRHVRAHKGDKPFSCKLCGRTFGDASIIRRHMILVHKIHKDPSNWREDIVTNVKSNKDYYIRPSSEMSGDDDSNSDVKNEYHAMDSPLSSASTPAPSMVQPHSHLSAQAPETPAQTNLDSYPSQVHPSQIEAQHPSINERPSSSNPYAYNAHLDYTQHSIPASSTVNHYSYIAPVQSIAMDSHYQSQALARSADLNLMRMTEHDYSRTLDHNLGASLDQPLDATMTSSVNRTLESSTHLSRSQELVLSRAEETTHGRSADVQSRIIDPSLVRSLDIQVPRSLEVTVPVTRHNNDALIGQQHEAVVDRQDPAAAAARQDLTGRQEEIAKRLHEIEPPENLSISSLYAYYTSLASQYMNMTNYSQYIAHPDNSGNQ</sequence>
<evidence type="ECO:0000256" key="7">
    <source>
        <dbReference type="PROSITE-ProRule" id="PRU00042"/>
    </source>
</evidence>
<evidence type="ECO:0000256" key="1">
    <source>
        <dbReference type="ARBA" id="ARBA00004123"/>
    </source>
</evidence>
<dbReference type="AlphaFoldDB" id="A0ABD3X1T5"/>
<feature type="domain" description="C2H2-type" evidence="9">
    <location>
        <begin position="558"/>
        <end position="585"/>
    </location>
</feature>
<gene>
    <name evidence="10" type="ORF">ACJMK2_032274</name>
</gene>
<dbReference type="InterPro" id="IPR036236">
    <property type="entry name" value="Znf_C2H2_sf"/>
</dbReference>
<dbReference type="Gene3D" id="3.30.160.60">
    <property type="entry name" value="Classic Zinc Finger"/>
    <property type="match status" value="7"/>
</dbReference>
<feature type="compositionally biased region" description="Polar residues" evidence="8">
    <location>
        <begin position="325"/>
        <end position="337"/>
    </location>
</feature>
<dbReference type="PROSITE" id="PS50157">
    <property type="entry name" value="ZINC_FINGER_C2H2_2"/>
    <property type="match status" value="8"/>
</dbReference>
<feature type="domain" description="C2H2-type" evidence="9">
    <location>
        <begin position="530"/>
        <end position="557"/>
    </location>
</feature>
<feature type="domain" description="C2H2-type" evidence="9">
    <location>
        <begin position="474"/>
        <end position="501"/>
    </location>
</feature>
<keyword evidence="3" id="KW-0677">Repeat</keyword>
<comment type="caution">
    <text evidence="10">The sequence shown here is derived from an EMBL/GenBank/DDBJ whole genome shotgun (WGS) entry which is preliminary data.</text>
</comment>
<dbReference type="FunFam" id="3.30.160.60:FF:000090">
    <property type="entry name" value="Odd-skipped-related transciption factor 2"/>
    <property type="match status" value="1"/>
</dbReference>
<dbReference type="EMBL" id="JBJQND010000004">
    <property type="protein sequence ID" value="KAL3880002.1"/>
    <property type="molecule type" value="Genomic_DNA"/>
</dbReference>
<evidence type="ECO:0000256" key="5">
    <source>
        <dbReference type="ARBA" id="ARBA00022833"/>
    </source>
</evidence>
<protein>
    <recommendedName>
        <fullName evidence="9">C2H2-type domain-containing protein</fullName>
    </recommendedName>
</protein>
<feature type="compositionally biased region" description="Polar residues" evidence="8">
    <location>
        <begin position="686"/>
        <end position="718"/>
    </location>
</feature>
<dbReference type="GO" id="GO:0008270">
    <property type="term" value="F:zinc ion binding"/>
    <property type="evidence" value="ECO:0007669"/>
    <property type="project" value="UniProtKB-KW"/>
</dbReference>
<feature type="domain" description="C2H2-type" evidence="9">
    <location>
        <begin position="386"/>
        <end position="413"/>
    </location>
</feature>
<proteinExistence type="predicted"/>
<dbReference type="InterPro" id="IPR013087">
    <property type="entry name" value="Znf_C2H2_type"/>
</dbReference>
<dbReference type="SUPFAM" id="SSF57667">
    <property type="entry name" value="beta-beta-alpha zinc fingers"/>
    <property type="match status" value="5"/>
</dbReference>
<evidence type="ECO:0000313" key="10">
    <source>
        <dbReference type="EMBL" id="KAL3880002.1"/>
    </source>
</evidence>
<evidence type="ECO:0000256" key="8">
    <source>
        <dbReference type="SAM" id="MobiDB-lite"/>
    </source>
</evidence>
<feature type="compositionally biased region" description="Acidic residues" evidence="8">
    <location>
        <begin position="224"/>
        <end position="234"/>
    </location>
</feature>